<accession>A0ACB7ZN65</accession>
<comment type="caution">
    <text evidence="1">The sequence shown here is derived from an EMBL/GenBank/DDBJ whole genome shotgun (WGS) entry which is preliminary data.</text>
</comment>
<evidence type="ECO:0000313" key="1">
    <source>
        <dbReference type="EMBL" id="KAH7867312.1"/>
    </source>
</evidence>
<sequence length="219" mass="24776">MYILMKNGFICHEKLKGIFPFTFKEPAKRSSKNRVAGTLETKAITQVTKDVSRSYLIHKVLPAIKAKWPISGVRETIFIQQDNAKPHIHSLDVDFLEAGREDGFDIRLACQPPQSPDMNVLDLGFFRAIQSLQHQEAPATIDELVYAVEKSFEELSPESLDCVFLTLQACMIEVMKVNGGNNKKLPHMNKSQLTRCGVLPSQLQCEREIVEKTVAYLQQ</sequence>
<gene>
    <name evidence="1" type="ORF">Vadar_031871</name>
</gene>
<organism evidence="1 2">
    <name type="scientific">Vaccinium darrowii</name>
    <dbReference type="NCBI Taxonomy" id="229202"/>
    <lineage>
        <taxon>Eukaryota</taxon>
        <taxon>Viridiplantae</taxon>
        <taxon>Streptophyta</taxon>
        <taxon>Embryophyta</taxon>
        <taxon>Tracheophyta</taxon>
        <taxon>Spermatophyta</taxon>
        <taxon>Magnoliopsida</taxon>
        <taxon>eudicotyledons</taxon>
        <taxon>Gunneridae</taxon>
        <taxon>Pentapetalae</taxon>
        <taxon>asterids</taxon>
        <taxon>Ericales</taxon>
        <taxon>Ericaceae</taxon>
        <taxon>Vaccinioideae</taxon>
        <taxon>Vaccinieae</taxon>
        <taxon>Vaccinium</taxon>
    </lineage>
</organism>
<dbReference type="Proteomes" id="UP000828048">
    <property type="component" value="Chromosome 9"/>
</dbReference>
<keyword evidence="2" id="KW-1185">Reference proteome</keyword>
<dbReference type="EMBL" id="CM037159">
    <property type="protein sequence ID" value="KAH7867312.1"/>
    <property type="molecule type" value="Genomic_DNA"/>
</dbReference>
<proteinExistence type="predicted"/>
<name>A0ACB7ZN65_9ERIC</name>
<reference evidence="1 2" key="1">
    <citation type="journal article" date="2021" name="Hortic Res">
        <title>High-quality reference genome and annotation aids understanding of berry development for evergreen blueberry (Vaccinium darrowii).</title>
        <authorList>
            <person name="Yu J."/>
            <person name="Hulse-Kemp A.M."/>
            <person name="Babiker E."/>
            <person name="Staton M."/>
        </authorList>
    </citation>
    <scope>NUCLEOTIDE SEQUENCE [LARGE SCALE GENOMIC DNA]</scope>
    <source>
        <strain evidence="2">cv. NJ 8807/NJ 8810</strain>
        <tissue evidence="1">Young leaf</tissue>
    </source>
</reference>
<evidence type="ECO:0000313" key="2">
    <source>
        <dbReference type="Proteomes" id="UP000828048"/>
    </source>
</evidence>
<protein>
    <submittedName>
        <fullName evidence="1">Uncharacterized protein</fullName>
    </submittedName>
</protein>